<evidence type="ECO:0000313" key="2">
    <source>
        <dbReference type="Proteomes" id="UP001443914"/>
    </source>
</evidence>
<comment type="caution">
    <text evidence="1">The sequence shown here is derived from an EMBL/GenBank/DDBJ whole genome shotgun (WGS) entry which is preliminary data.</text>
</comment>
<dbReference type="InterPro" id="IPR036691">
    <property type="entry name" value="Endo/exonu/phosph_ase_sf"/>
</dbReference>
<sequence length="141" mass="15856">MGDFNVIRYEHEKISHTPPTASDLLEFNDCLFECGLDDMNCTGCEYTWHNKQDSGSAVYSKLDRVLINASWSRAFAQTPAQFLPPGVSDHSPNLVTFHGDPLPRKIFSFLNCWADHSQFCNLVADAWRCYVAGTPNVQTHG</sequence>
<proteinExistence type="predicted"/>
<dbReference type="PANTHER" id="PTHR33710">
    <property type="entry name" value="BNAC02G09200D PROTEIN"/>
    <property type="match status" value="1"/>
</dbReference>
<accession>A0AAW1JRC9</accession>
<name>A0AAW1JRC9_SAPOF</name>
<reference evidence="1" key="1">
    <citation type="submission" date="2024-03" db="EMBL/GenBank/DDBJ databases">
        <title>WGS assembly of Saponaria officinalis var. Norfolk2.</title>
        <authorList>
            <person name="Jenkins J."/>
            <person name="Shu S."/>
            <person name="Grimwood J."/>
            <person name="Barry K."/>
            <person name="Goodstein D."/>
            <person name="Schmutz J."/>
            <person name="Leebens-Mack J."/>
            <person name="Osbourn A."/>
        </authorList>
    </citation>
    <scope>NUCLEOTIDE SEQUENCE [LARGE SCALE GENOMIC DNA]</scope>
    <source>
        <strain evidence="1">JIC</strain>
    </source>
</reference>
<dbReference type="EMBL" id="JBDFQZ010000007">
    <property type="protein sequence ID" value="KAK9706165.1"/>
    <property type="molecule type" value="Genomic_DNA"/>
</dbReference>
<protein>
    <recommendedName>
        <fullName evidence="3">Endonuclease/exonuclease/phosphatase domain-containing protein</fullName>
    </recommendedName>
</protein>
<dbReference type="AlphaFoldDB" id="A0AAW1JRC9"/>
<dbReference type="PANTHER" id="PTHR33710:SF64">
    <property type="entry name" value="ENDONUCLEASE_EXONUCLEASE_PHOSPHATASE DOMAIN-CONTAINING PROTEIN"/>
    <property type="match status" value="1"/>
</dbReference>
<keyword evidence="2" id="KW-1185">Reference proteome</keyword>
<dbReference type="SUPFAM" id="SSF56219">
    <property type="entry name" value="DNase I-like"/>
    <property type="match status" value="1"/>
</dbReference>
<organism evidence="1 2">
    <name type="scientific">Saponaria officinalis</name>
    <name type="common">Common soapwort</name>
    <name type="synonym">Lychnis saponaria</name>
    <dbReference type="NCBI Taxonomy" id="3572"/>
    <lineage>
        <taxon>Eukaryota</taxon>
        <taxon>Viridiplantae</taxon>
        <taxon>Streptophyta</taxon>
        <taxon>Embryophyta</taxon>
        <taxon>Tracheophyta</taxon>
        <taxon>Spermatophyta</taxon>
        <taxon>Magnoliopsida</taxon>
        <taxon>eudicotyledons</taxon>
        <taxon>Gunneridae</taxon>
        <taxon>Pentapetalae</taxon>
        <taxon>Caryophyllales</taxon>
        <taxon>Caryophyllaceae</taxon>
        <taxon>Caryophylleae</taxon>
        <taxon>Saponaria</taxon>
    </lineage>
</organism>
<dbReference type="Gene3D" id="3.60.10.10">
    <property type="entry name" value="Endonuclease/exonuclease/phosphatase"/>
    <property type="match status" value="1"/>
</dbReference>
<evidence type="ECO:0008006" key="3">
    <source>
        <dbReference type="Google" id="ProtNLM"/>
    </source>
</evidence>
<gene>
    <name evidence="1" type="ORF">RND81_07G108300</name>
</gene>
<evidence type="ECO:0000313" key="1">
    <source>
        <dbReference type="EMBL" id="KAK9706165.1"/>
    </source>
</evidence>
<dbReference type="Proteomes" id="UP001443914">
    <property type="component" value="Unassembled WGS sequence"/>
</dbReference>